<dbReference type="InterPro" id="IPR050362">
    <property type="entry name" value="Cation-dep_OMT"/>
</dbReference>
<dbReference type="PANTHER" id="PTHR10509">
    <property type="entry name" value="O-METHYLTRANSFERASE-RELATED"/>
    <property type="match status" value="1"/>
</dbReference>
<dbReference type="RefSeq" id="WP_146654225.1">
    <property type="nucleotide sequence ID" value="NZ_CP012333.1"/>
</dbReference>
<reference evidence="4 5" key="1">
    <citation type="submission" date="2015-08" db="EMBL/GenBank/DDBJ databases">
        <authorList>
            <person name="Babu N.S."/>
            <person name="Beckwith C.J."/>
            <person name="Beseler K.G."/>
            <person name="Brison A."/>
            <person name="Carone J.V."/>
            <person name="Caskin T.P."/>
            <person name="Diamond M."/>
            <person name="Durham M.E."/>
            <person name="Foxe J.M."/>
            <person name="Go M."/>
            <person name="Henderson B.A."/>
            <person name="Jones I.B."/>
            <person name="McGettigan J.A."/>
            <person name="Micheletti S.J."/>
            <person name="Nasrallah M.E."/>
            <person name="Ortiz D."/>
            <person name="Piller C.R."/>
            <person name="Privatt S.R."/>
            <person name="Schneider S.L."/>
            <person name="Sharp S."/>
            <person name="Smith T.C."/>
            <person name="Stanton J.D."/>
            <person name="Ullery H.E."/>
            <person name="Wilson R.J."/>
            <person name="Serrano M.G."/>
            <person name="Buck G."/>
            <person name="Lee V."/>
            <person name="Wang Y."/>
            <person name="Carvalho R."/>
            <person name="Voegtly L."/>
            <person name="Shi R."/>
            <person name="Duckworth R."/>
            <person name="Johnson A."/>
            <person name="Loviza R."/>
            <person name="Walstead R."/>
            <person name="Shah Z."/>
            <person name="Kiflezghi M."/>
            <person name="Wade K."/>
            <person name="Ball S.L."/>
            <person name="Bradley K.W."/>
            <person name="Asai D.J."/>
            <person name="Bowman C.A."/>
            <person name="Russell D.A."/>
            <person name="Pope W.H."/>
            <person name="Jacobs-Sera D."/>
            <person name="Hendrix R.W."/>
            <person name="Hatfull G.F."/>
        </authorList>
    </citation>
    <scope>NUCLEOTIDE SEQUENCE [LARGE SCALE GENOMIC DNA]</scope>
    <source>
        <strain evidence="4 5">DSM 27648</strain>
    </source>
</reference>
<keyword evidence="3" id="KW-0949">S-adenosyl-L-methionine</keyword>
<dbReference type="STRING" id="1391654.AKJ09_10118"/>
<organism evidence="4 5">
    <name type="scientific">Labilithrix luteola</name>
    <dbReference type="NCBI Taxonomy" id="1391654"/>
    <lineage>
        <taxon>Bacteria</taxon>
        <taxon>Pseudomonadati</taxon>
        <taxon>Myxococcota</taxon>
        <taxon>Polyangia</taxon>
        <taxon>Polyangiales</taxon>
        <taxon>Labilitrichaceae</taxon>
        <taxon>Labilithrix</taxon>
    </lineage>
</organism>
<dbReference type="AlphaFoldDB" id="A0A0K1QDE6"/>
<evidence type="ECO:0000313" key="4">
    <source>
        <dbReference type="EMBL" id="AKV03455.1"/>
    </source>
</evidence>
<dbReference type="GO" id="GO:0008171">
    <property type="term" value="F:O-methyltransferase activity"/>
    <property type="evidence" value="ECO:0007669"/>
    <property type="project" value="InterPro"/>
</dbReference>
<dbReference type="Pfam" id="PF01596">
    <property type="entry name" value="Methyltransf_3"/>
    <property type="match status" value="1"/>
</dbReference>
<keyword evidence="5" id="KW-1185">Reference proteome</keyword>
<evidence type="ECO:0000256" key="2">
    <source>
        <dbReference type="ARBA" id="ARBA00022679"/>
    </source>
</evidence>
<dbReference type="OrthoDB" id="9811000at2"/>
<dbReference type="EMBL" id="CP012333">
    <property type="protein sequence ID" value="AKV03455.1"/>
    <property type="molecule type" value="Genomic_DNA"/>
</dbReference>
<dbReference type="Gene3D" id="3.40.50.150">
    <property type="entry name" value="Vaccinia Virus protein VP39"/>
    <property type="match status" value="1"/>
</dbReference>
<dbReference type="GO" id="GO:0032259">
    <property type="term" value="P:methylation"/>
    <property type="evidence" value="ECO:0007669"/>
    <property type="project" value="UniProtKB-KW"/>
</dbReference>
<gene>
    <name evidence="4" type="ORF">AKJ09_10118</name>
</gene>
<evidence type="ECO:0000313" key="5">
    <source>
        <dbReference type="Proteomes" id="UP000064967"/>
    </source>
</evidence>
<dbReference type="GO" id="GO:0008757">
    <property type="term" value="F:S-adenosylmethionine-dependent methyltransferase activity"/>
    <property type="evidence" value="ECO:0007669"/>
    <property type="project" value="TreeGrafter"/>
</dbReference>
<dbReference type="InterPro" id="IPR029063">
    <property type="entry name" value="SAM-dependent_MTases_sf"/>
</dbReference>
<name>A0A0K1QDE6_9BACT</name>
<evidence type="ECO:0000256" key="3">
    <source>
        <dbReference type="ARBA" id="ARBA00022691"/>
    </source>
</evidence>
<protein>
    <submittedName>
        <fullName evidence="4">O-methyltransferase</fullName>
    </submittedName>
</protein>
<dbReference type="SUPFAM" id="SSF53335">
    <property type="entry name" value="S-adenosyl-L-methionine-dependent methyltransferases"/>
    <property type="match status" value="1"/>
</dbReference>
<proteinExistence type="predicted"/>
<evidence type="ECO:0000256" key="1">
    <source>
        <dbReference type="ARBA" id="ARBA00022603"/>
    </source>
</evidence>
<keyword evidence="1 4" id="KW-0489">Methyltransferase</keyword>
<dbReference type="PANTHER" id="PTHR10509:SF14">
    <property type="entry name" value="CAFFEOYL-COA O-METHYLTRANSFERASE 3-RELATED"/>
    <property type="match status" value="1"/>
</dbReference>
<keyword evidence="2 4" id="KW-0808">Transferase</keyword>
<dbReference type="CDD" id="cd02440">
    <property type="entry name" value="AdoMet_MTases"/>
    <property type="match status" value="1"/>
</dbReference>
<sequence length="217" mass="23135">MKETFDAILKPDQAGYLEGIEPARDALLAEMEHYAKERGEPISDPEVASFLAVTARASGARAIVEVGTNIGYGAIVLARAAGPDARVVTIEKDPKRVDVAKGFVAKAGLESRIEIRTADALAELAKLGPGIDLVYIDCVKEDYPAYLDIVLPKLSAKGVVIADNVLWKGFVAAKDVPAHETARVAALRAFNEKILTDSRLRGVVLPLGDGVAYAVRV</sequence>
<dbReference type="Proteomes" id="UP000064967">
    <property type="component" value="Chromosome"/>
</dbReference>
<dbReference type="InterPro" id="IPR002935">
    <property type="entry name" value="SAM_O-MeTrfase"/>
</dbReference>
<dbReference type="KEGG" id="llu:AKJ09_10118"/>
<accession>A0A0K1QDE6</accession>
<dbReference type="PROSITE" id="PS51682">
    <property type="entry name" value="SAM_OMT_I"/>
    <property type="match status" value="1"/>
</dbReference>